<keyword evidence="3" id="KW-0285">Flavoprotein</keyword>
<sequence length="755" mass="83470">MEKQMPALIALSADEARTAAAIFERFFPADESGPGATQIGVLAYVDRALAGAYHDKVEAYRVGLAALDRAARVRHDARFADCGTWQQDALLADLERGALPNFRVPPQGGFFDMLRAHLQEGLFADPAHGGNRAKSGWRLLGHTGVWLENTAEENLSEEPVTKGGEILALADVGYSLDGAPREPTEIPGYDPQRGADDPEGSADVVLVGVGAAGALAARILARAGLRVVGLEAGPWRTGRDFVPDELASTYYCRGGMGPKFLSEVPRWRTSEDEPTREANFTLGRMMNGVGGSVIHWGGALRRNHPHHFRYLTHVRESFGESALPEGHTLVDWPVGYDELEPYYTQVEYEIGVAGDGEANPYVARSRPYPMRPMRPFRMGEIFRNATEAMGLRPYPTPVAVNSEPYNGYPATGYGAWSGGFGPFNDERWHPGLTWVPEALSTGNFDLRTHCRVVRVLTDRDGRASGVEYVDANGDARVQEARTVILCGYTFENVRLLFLSGDDRHPKGLGNNAGQVGKHFMTKMWADVHGYFPDTIFNAHTGPAAQMWSLDDFEAADFDSASHGFVGGATPNVENQRLPIQISREALPPDVRRWGSEYKDHLLRWQHQAAVRLQPDNLSYRTNFLDLDPRYRDRSGLGLPVVRVTYDMQDNEHRAAEFMETKSEEILREMGATRVWRGRRFGGVLSSHDQGGCRMGEDPAGSVVDPDLRVHDTPGLYVYGTSVFPTCHGINPTLTMFALCCRAAERLAQRLRRGEE</sequence>
<dbReference type="PANTHER" id="PTHR42784:SF1">
    <property type="entry name" value="PYRANOSE 2-OXIDASE"/>
    <property type="match status" value="1"/>
</dbReference>
<reference evidence="8" key="1">
    <citation type="submission" date="2020-02" db="EMBL/GenBank/DDBJ databases">
        <authorList>
            <person name="Meier V. D."/>
        </authorList>
    </citation>
    <scope>NUCLEOTIDE SEQUENCE</scope>
    <source>
        <strain evidence="8">AVDCRST_MAG55</strain>
    </source>
</reference>
<dbReference type="InterPro" id="IPR007867">
    <property type="entry name" value="GMC_OxRtase_C"/>
</dbReference>
<dbReference type="EMBL" id="CADCUZ010000133">
    <property type="protein sequence ID" value="CAA9431685.1"/>
    <property type="molecule type" value="Genomic_DNA"/>
</dbReference>
<accession>A0A6J4Q664</accession>
<dbReference type="GO" id="GO:0050660">
    <property type="term" value="F:flavin adenine dinucleotide binding"/>
    <property type="evidence" value="ECO:0007669"/>
    <property type="project" value="InterPro"/>
</dbReference>
<dbReference type="GO" id="GO:0016614">
    <property type="term" value="F:oxidoreductase activity, acting on CH-OH group of donors"/>
    <property type="evidence" value="ECO:0007669"/>
    <property type="project" value="InterPro"/>
</dbReference>
<keyword evidence="4" id="KW-0274">FAD</keyword>
<dbReference type="InterPro" id="IPR051473">
    <property type="entry name" value="P2Ox-like"/>
</dbReference>
<feature type="domain" description="Glucose-methanol-choline oxidoreductase N-terminal" evidence="6">
    <location>
        <begin position="335"/>
        <end position="511"/>
    </location>
</feature>
<protein>
    <recommendedName>
        <fullName evidence="9">Glucose-methanol-choline (GMC) oxidoreductase:NAD binding site</fullName>
    </recommendedName>
</protein>
<dbReference type="AlphaFoldDB" id="A0A6J4Q664"/>
<dbReference type="InterPro" id="IPR036188">
    <property type="entry name" value="FAD/NAD-bd_sf"/>
</dbReference>
<evidence type="ECO:0000256" key="3">
    <source>
        <dbReference type="ARBA" id="ARBA00022630"/>
    </source>
</evidence>
<evidence type="ECO:0000256" key="1">
    <source>
        <dbReference type="ARBA" id="ARBA00001974"/>
    </source>
</evidence>
<keyword evidence="5" id="KW-0560">Oxidoreductase</keyword>
<comment type="cofactor">
    <cofactor evidence="1">
        <name>FAD</name>
        <dbReference type="ChEBI" id="CHEBI:57692"/>
    </cofactor>
</comment>
<gene>
    <name evidence="8" type="ORF">AVDCRST_MAG55-2706</name>
</gene>
<dbReference type="Pfam" id="PF13618">
    <property type="entry name" value="Gluconate_2-dh3"/>
    <property type="match status" value="1"/>
</dbReference>
<name>A0A6J4Q664_9ACTN</name>
<evidence type="ECO:0008006" key="9">
    <source>
        <dbReference type="Google" id="ProtNLM"/>
    </source>
</evidence>
<dbReference type="PANTHER" id="PTHR42784">
    <property type="entry name" value="PYRANOSE 2-OXIDASE"/>
    <property type="match status" value="1"/>
</dbReference>
<evidence type="ECO:0000256" key="4">
    <source>
        <dbReference type="ARBA" id="ARBA00022827"/>
    </source>
</evidence>
<dbReference type="InterPro" id="IPR027056">
    <property type="entry name" value="Gluconate_2DH_su3"/>
</dbReference>
<dbReference type="Pfam" id="PF05199">
    <property type="entry name" value="GMC_oxred_C"/>
    <property type="match status" value="1"/>
</dbReference>
<feature type="domain" description="Glucose-methanol-choline oxidoreductase C-terminal" evidence="7">
    <location>
        <begin position="631"/>
        <end position="738"/>
    </location>
</feature>
<dbReference type="Gene3D" id="3.50.50.60">
    <property type="entry name" value="FAD/NAD(P)-binding domain"/>
    <property type="match status" value="2"/>
</dbReference>
<evidence type="ECO:0000259" key="7">
    <source>
        <dbReference type="Pfam" id="PF05199"/>
    </source>
</evidence>
<dbReference type="SUPFAM" id="SSF51905">
    <property type="entry name" value="FAD/NAD(P)-binding domain"/>
    <property type="match status" value="1"/>
</dbReference>
<dbReference type="InterPro" id="IPR000172">
    <property type="entry name" value="GMC_OxRdtase_N"/>
</dbReference>
<proteinExistence type="inferred from homology"/>
<evidence type="ECO:0000256" key="5">
    <source>
        <dbReference type="ARBA" id="ARBA00023002"/>
    </source>
</evidence>
<organism evidence="8">
    <name type="scientific">uncultured Rubrobacteraceae bacterium</name>
    <dbReference type="NCBI Taxonomy" id="349277"/>
    <lineage>
        <taxon>Bacteria</taxon>
        <taxon>Bacillati</taxon>
        <taxon>Actinomycetota</taxon>
        <taxon>Rubrobacteria</taxon>
        <taxon>Rubrobacterales</taxon>
        <taxon>Rubrobacteraceae</taxon>
        <taxon>environmental samples</taxon>
    </lineage>
</organism>
<evidence type="ECO:0000256" key="2">
    <source>
        <dbReference type="ARBA" id="ARBA00010790"/>
    </source>
</evidence>
<evidence type="ECO:0000313" key="8">
    <source>
        <dbReference type="EMBL" id="CAA9431685.1"/>
    </source>
</evidence>
<evidence type="ECO:0000259" key="6">
    <source>
        <dbReference type="Pfam" id="PF00732"/>
    </source>
</evidence>
<dbReference type="Pfam" id="PF00732">
    <property type="entry name" value="GMC_oxred_N"/>
    <property type="match status" value="1"/>
</dbReference>
<comment type="similarity">
    <text evidence="2">Belongs to the GMC oxidoreductase family.</text>
</comment>